<accession>A0A2Z3HE59</accession>
<dbReference type="AlphaFoldDB" id="A0A2Z3HE59"/>
<feature type="signal peptide" evidence="1">
    <location>
        <begin position="1"/>
        <end position="22"/>
    </location>
</feature>
<reference evidence="2 3" key="1">
    <citation type="submission" date="2018-01" db="EMBL/GenBank/DDBJ databases">
        <title>G. obscuriglobus.</title>
        <authorList>
            <person name="Franke J."/>
            <person name="Blomberg W."/>
            <person name="Selmecki A."/>
        </authorList>
    </citation>
    <scope>NUCLEOTIDE SEQUENCE [LARGE SCALE GENOMIC DNA]</scope>
    <source>
        <strain evidence="2 3">DSM 5831</strain>
    </source>
</reference>
<sequence length="127" mass="13706">MRAAVLALVTAGLIGSPGTARAADDHKELVVGAWELAFSDAKDVPVGTRLEFTRAGKVKMTVRADGKDTTAEDTYSVEKDVLTLGGPDRNKRSGDSGRICLLNKTTLVLHDEREDKVLVLKRLTSKK</sequence>
<organism evidence="2 3">
    <name type="scientific">Gemmata obscuriglobus</name>
    <dbReference type="NCBI Taxonomy" id="114"/>
    <lineage>
        <taxon>Bacteria</taxon>
        <taxon>Pseudomonadati</taxon>
        <taxon>Planctomycetota</taxon>
        <taxon>Planctomycetia</taxon>
        <taxon>Gemmatales</taxon>
        <taxon>Gemmataceae</taxon>
        <taxon>Gemmata</taxon>
    </lineage>
</organism>
<feature type="chain" id="PRO_5016428348" description="TIGR03067 domain-containing protein" evidence="1">
    <location>
        <begin position="23"/>
        <end position="127"/>
    </location>
</feature>
<proteinExistence type="predicted"/>
<keyword evidence="3" id="KW-1185">Reference proteome</keyword>
<protein>
    <recommendedName>
        <fullName evidence="4">TIGR03067 domain-containing protein</fullName>
    </recommendedName>
</protein>
<gene>
    <name evidence="2" type="ORF">C1280_32465</name>
</gene>
<dbReference type="EMBL" id="CP025958">
    <property type="protein sequence ID" value="AWM41245.1"/>
    <property type="molecule type" value="Genomic_DNA"/>
</dbReference>
<name>A0A2Z3HE59_9BACT</name>
<evidence type="ECO:0008006" key="4">
    <source>
        <dbReference type="Google" id="ProtNLM"/>
    </source>
</evidence>
<keyword evidence="1" id="KW-0732">Signal</keyword>
<evidence type="ECO:0000256" key="1">
    <source>
        <dbReference type="SAM" id="SignalP"/>
    </source>
</evidence>
<evidence type="ECO:0000313" key="2">
    <source>
        <dbReference type="EMBL" id="AWM41245.1"/>
    </source>
</evidence>
<dbReference type="KEGG" id="gog:C1280_32465"/>
<evidence type="ECO:0000313" key="3">
    <source>
        <dbReference type="Proteomes" id="UP000245802"/>
    </source>
</evidence>
<dbReference type="RefSeq" id="WP_010047857.1">
    <property type="nucleotide sequence ID" value="NZ_CP025958.1"/>
</dbReference>
<dbReference type="Proteomes" id="UP000245802">
    <property type="component" value="Chromosome"/>
</dbReference>
<dbReference type="OrthoDB" id="9938390at2"/>